<evidence type="ECO:0000256" key="1">
    <source>
        <dbReference type="SAM" id="Phobius"/>
    </source>
</evidence>
<evidence type="ECO:0000313" key="3">
    <source>
        <dbReference type="Proteomes" id="UP001231124"/>
    </source>
</evidence>
<keyword evidence="1" id="KW-1133">Transmembrane helix</keyword>
<dbReference type="EMBL" id="JAUSVP010000005">
    <property type="protein sequence ID" value="MDQ0447570.1"/>
    <property type="molecule type" value="Genomic_DNA"/>
</dbReference>
<gene>
    <name evidence="2" type="ORF">QO012_002070</name>
</gene>
<name>A0ABU0HZ22_9HYPH</name>
<dbReference type="Proteomes" id="UP001231124">
    <property type="component" value="Unassembled WGS sequence"/>
</dbReference>
<comment type="caution">
    <text evidence="2">The sequence shown here is derived from an EMBL/GenBank/DDBJ whole genome shotgun (WGS) entry which is preliminary data.</text>
</comment>
<evidence type="ECO:0000313" key="2">
    <source>
        <dbReference type="EMBL" id="MDQ0447570.1"/>
    </source>
</evidence>
<keyword evidence="1" id="KW-0472">Membrane</keyword>
<protein>
    <submittedName>
        <fullName evidence="2">Uncharacterized protein</fullName>
    </submittedName>
</protein>
<proteinExistence type="predicted"/>
<keyword evidence="3" id="KW-1185">Reference proteome</keyword>
<sequence length="32" mass="3343">MVTKSLSYLMIGLFASGLVMTAMGVVDVIASH</sequence>
<keyword evidence="1" id="KW-0812">Transmembrane</keyword>
<organism evidence="2 3">
    <name type="scientific">Methylobacterium aerolatum</name>
    <dbReference type="NCBI Taxonomy" id="418708"/>
    <lineage>
        <taxon>Bacteria</taxon>
        <taxon>Pseudomonadati</taxon>
        <taxon>Pseudomonadota</taxon>
        <taxon>Alphaproteobacteria</taxon>
        <taxon>Hyphomicrobiales</taxon>
        <taxon>Methylobacteriaceae</taxon>
        <taxon>Methylobacterium</taxon>
    </lineage>
</organism>
<feature type="transmembrane region" description="Helical" evidence="1">
    <location>
        <begin position="6"/>
        <end position="30"/>
    </location>
</feature>
<accession>A0ABU0HZ22</accession>
<reference evidence="2 3" key="1">
    <citation type="submission" date="2023-07" db="EMBL/GenBank/DDBJ databases">
        <title>Genomic Encyclopedia of Type Strains, Phase IV (KMG-IV): sequencing the most valuable type-strain genomes for metagenomic binning, comparative biology and taxonomic classification.</title>
        <authorList>
            <person name="Goeker M."/>
        </authorList>
    </citation>
    <scope>NUCLEOTIDE SEQUENCE [LARGE SCALE GENOMIC DNA]</scope>
    <source>
        <strain evidence="2 3">DSM 19013</strain>
    </source>
</reference>